<dbReference type="GO" id="GO:0002031">
    <property type="term" value="P:G protein-coupled receptor internalization"/>
    <property type="evidence" value="ECO:0007669"/>
    <property type="project" value="TreeGrafter"/>
</dbReference>
<sequence length="242" mass="26924">MFSNGKFKNVVAMYSDKESCPIHTGDTFSKTYTLLPLGTSTKNWIALEDTYTKTSSNLASTVCSTSGNPEDRNVFAIYVSYYVKVKLLASVMGGDVSLKLPFTLMHACTEFNTGTLTRVVVEINKTEYSTTTQPNLEPSDARANTENAINNPPRRPSTLEFSRQEDIPSTANVTAEAPKKQPQNLDEILPVTKEETYCKMSSKQNGAKNNNMSVEMIEIAQEEHRGFYNLKALCCFKTYDSS</sequence>
<evidence type="ECO:0000313" key="3">
    <source>
        <dbReference type="EMBL" id="KAF7266251.1"/>
    </source>
</evidence>
<keyword evidence="4" id="KW-1185">Reference proteome</keyword>
<dbReference type="Gene3D" id="2.60.40.640">
    <property type="match status" value="1"/>
</dbReference>
<comment type="similarity">
    <text evidence="1">Belongs to the arrestin family.</text>
</comment>
<evidence type="ECO:0000313" key="4">
    <source>
        <dbReference type="Proteomes" id="UP000625711"/>
    </source>
</evidence>
<comment type="caution">
    <text evidence="3">The sequence shown here is derived from an EMBL/GenBank/DDBJ whole genome shotgun (WGS) entry which is preliminary data.</text>
</comment>
<dbReference type="GO" id="GO:0005737">
    <property type="term" value="C:cytoplasm"/>
    <property type="evidence" value="ECO:0007669"/>
    <property type="project" value="TreeGrafter"/>
</dbReference>
<gene>
    <name evidence="3" type="ORF">GWI33_020405</name>
</gene>
<organism evidence="3 4">
    <name type="scientific">Rhynchophorus ferrugineus</name>
    <name type="common">Red palm weevil</name>
    <name type="synonym">Curculio ferrugineus</name>
    <dbReference type="NCBI Taxonomy" id="354439"/>
    <lineage>
        <taxon>Eukaryota</taxon>
        <taxon>Metazoa</taxon>
        <taxon>Ecdysozoa</taxon>
        <taxon>Arthropoda</taxon>
        <taxon>Hexapoda</taxon>
        <taxon>Insecta</taxon>
        <taxon>Pterygota</taxon>
        <taxon>Neoptera</taxon>
        <taxon>Endopterygota</taxon>
        <taxon>Coleoptera</taxon>
        <taxon>Polyphaga</taxon>
        <taxon>Cucujiformia</taxon>
        <taxon>Curculionidae</taxon>
        <taxon>Dryophthorinae</taxon>
        <taxon>Rhynchophorus</taxon>
    </lineage>
</organism>
<dbReference type="InterPro" id="IPR014752">
    <property type="entry name" value="Arrestin-like_C"/>
</dbReference>
<dbReference type="GO" id="GO:0007165">
    <property type="term" value="P:signal transduction"/>
    <property type="evidence" value="ECO:0007669"/>
    <property type="project" value="InterPro"/>
</dbReference>
<dbReference type="EMBL" id="JAACXV010014550">
    <property type="protein sequence ID" value="KAF7266251.1"/>
    <property type="molecule type" value="Genomic_DNA"/>
</dbReference>
<accession>A0A834M3E9</accession>
<dbReference type="InterPro" id="IPR000698">
    <property type="entry name" value="Arrestin"/>
</dbReference>
<dbReference type="SUPFAM" id="SSF81296">
    <property type="entry name" value="E set domains"/>
    <property type="match status" value="1"/>
</dbReference>
<dbReference type="OrthoDB" id="6500995at2759"/>
<evidence type="ECO:0000256" key="1">
    <source>
        <dbReference type="ARBA" id="ARBA00005298"/>
    </source>
</evidence>
<dbReference type="GO" id="GO:0001664">
    <property type="term" value="F:G protein-coupled receptor binding"/>
    <property type="evidence" value="ECO:0007669"/>
    <property type="project" value="TreeGrafter"/>
</dbReference>
<dbReference type="PANTHER" id="PTHR11792">
    <property type="entry name" value="ARRESTIN"/>
    <property type="match status" value="1"/>
</dbReference>
<name>A0A834M3E9_RHYFE</name>
<feature type="compositionally biased region" description="Polar residues" evidence="2">
    <location>
        <begin position="130"/>
        <end position="150"/>
    </location>
</feature>
<feature type="region of interest" description="Disordered" evidence="2">
    <location>
        <begin position="130"/>
        <end position="159"/>
    </location>
</feature>
<dbReference type="Proteomes" id="UP000625711">
    <property type="component" value="Unassembled WGS sequence"/>
</dbReference>
<proteinExistence type="inferred from homology"/>
<evidence type="ECO:0000256" key="2">
    <source>
        <dbReference type="SAM" id="MobiDB-lite"/>
    </source>
</evidence>
<evidence type="ECO:0008006" key="5">
    <source>
        <dbReference type="Google" id="ProtNLM"/>
    </source>
</evidence>
<protein>
    <recommendedName>
        <fullName evidence="5">Arrestin C-terminal-like domain-containing protein</fullName>
    </recommendedName>
</protein>
<reference evidence="3" key="1">
    <citation type="submission" date="2020-08" db="EMBL/GenBank/DDBJ databases">
        <title>Genome sequencing and assembly of the red palm weevil Rhynchophorus ferrugineus.</title>
        <authorList>
            <person name="Dias G.B."/>
            <person name="Bergman C.M."/>
            <person name="Manee M."/>
        </authorList>
    </citation>
    <scope>NUCLEOTIDE SEQUENCE</scope>
    <source>
        <strain evidence="3">AA-2017</strain>
        <tissue evidence="3">Whole larva</tissue>
    </source>
</reference>
<dbReference type="AlphaFoldDB" id="A0A834M3E9"/>
<dbReference type="PANTHER" id="PTHR11792:SF18">
    <property type="entry name" value="FI20035P1"/>
    <property type="match status" value="1"/>
</dbReference>
<dbReference type="InterPro" id="IPR014756">
    <property type="entry name" value="Ig_E-set"/>
</dbReference>